<sequence>MAPVILTNPCAAIERYLAFVRRCADYRLHRFDERMLRRIKRDFALVDQAAVPALTEVRHAAVRSSDRAPCRRGFPVRIHRAGGRT</sequence>
<dbReference type="AlphaFoldDB" id="A0A7X0KNW5"/>
<name>A0A7X0KNW5_9HYPH</name>
<reference evidence="1 2" key="1">
    <citation type="submission" date="2020-08" db="EMBL/GenBank/DDBJ databases">
        <title>Genomic Encyclopedia of Type Strains, Phase IV (KMG-IV): sequencing the most valuable type-strain genomes for metagenomic binning, comparative biology and taxonomic classification.</title>
        <authorList>
            <person name="Goeker M."/>
        </authorList>
    </citation>
    <scope>NUCLEOTIDE SEQUENCE [LARGE SCALE GENOMIC DNA]</scope>
    <source>
        <strain evidence="1 2">DSM 7051</strain>
    </source>
</reference>
<dbReference type="Proteomes" id="UP000536262">
    <property type="component" value="Unassembled WGS sequence"/>
</dbReference>
<comment type="caution">
    <text evidence="1">The sequence shown here is derived from an EMBL/GenBank/DDBJ whole genome shotgun (WGS) entry which is preliminary data.</text>
</comment>
<dbReference type="RefSeq" id="WP_162244919.1">
    <property type="nucleotide sequence ID" value="NZ_BAABEG010000001.1"/>
</dbReference>
<protein>
    <submittedName>
        <fullName evidence="1">Uncharacterized protein</fullName>
    </submittedName>
</protein>
<organism evidence="1 2">
    <name type="scientific">Aminobacter aganoensis</name>
    <dbReference type="NCBI Taxonomy" id="83264"/>
    <lineage>
        <taxon>Bacteria</taxon>
        <taxon>Pseudomonadati</taxon>
        <taxon>Pseudomonadota</taxon>
        <taxon>Alphaproteobacteria</taxon>
        <taxon>Hyphomicrobiales</taxon>
        <taxon>Phyllobacteriaceae</taxon>
        <taxon>Aminobacter</taxon>
    </lineage>
</organism>
<evidence type="ECO:0000313" key="2">
    <source>
        <dbReference type="Proteomes" id="UP000536262"/>
    </source>
</evidence>
<proteinExistence type="predicted"/>
<dbReference type="EMBL" id="JACHOU010000027">
    <property type="protein sequence ID" value="MBB6357583.1"/>
    <property type="molecule type" value="Genomic_DNA"/>
</dbReference>
<accession>A0A7X0KNW5</accession>
<evidence type="ECO:0000313" key="1">
    <source>
        <dbReference type="EMBL" id="MBB6357583.1"/>
    </source>
</evidence>
<gene>
    <name evidence="1" type="ORF">GGR00_005406</name>
</gene>
<keyword evidence="2" id="KW-1185">Reference proteome</keyword>